<evidence type="ECO:0000256" key="2">
    <source>
        <dbReference type="ARBA" id="ARBA00022553"/>
    </source>
</evidence>
<dbReference type="Gene3D" id="3.30.300.30">
    <property type="match status" value="1"/>
</dbReference>
<dbReference type="SUPFAM" id="SSF47336">
    <property type="entry name" value="ACP-like"/>
    <property type="match status" value="1"/>
</dbReference>
<dbReference type="Proteomes" id="UP001611397">
    <property type="component" value="Unassembled WGS sequence"/>
</dbReference>
<dbReference type="InterPro" id="IPR036736">
    <property type="entry name" value="ACP-like_sf"/>
</dbReference>
<dbReference type="InterPro" id="IPR020806">
    <property type="entry name" value="PKS_PP-bd"/>
</dbReference>
<dbReference type="Gene3D" id="3.40.50.980">
    <property type="match status" value="2"/>
</dbReference>
<dbReference type="InterPro" id="IPR000873">
    <property type="entry name" value="AMP-dep_synth/lig_dom"/>
</dbReference>
<dbReference type="RefSeq" id="WP_079082310.1">
    <property type="nucleotide sequence ID" value="NZ_JBIRUT010000005.1"/>
</dbReference>
<dbReference type="Pfam" id="PF13193">
    <property type="entry name" value="AMP-binding_C"/>
    <property type="match status" value="1"/>
</dbReference>
<proteinExistence type="predicted"/>
<dbReference type="PANTHER" id="PTHR45527:SF1">
    <property type="entry name" value="FATTY ACID SYNTHASE"/>
    <property type="match status" value="1"/>
</dbReference>
<accession>A0ABW7V2V7</accession>
<keyword evidence="1" id="KW-0596">Phosphopantetheine</keyword>
<dbReference type="EMBL" id="JBIRWM010000003">
    <property type="protein sequence ID" value="MFI2155739.1"/>
    <property type="molecule type" value="Genomic_DNA"/>
</dbReference>
<dbReference type="NCBIfam" id="TIGR01733">
    <property type="entry name" value="AA-adenyl-dom"/>
    <property type="match status" value="1"/>
</dbReference>
<dbReference type="PROSITE" id="PS00012">
    <property type="entry name" value="PHOSPHOPANTETHEINE"/>
    <property type="match status" value="1"/>
</dbReference>
<dbReference type="InterPro" id="IPR006162">
    <property type="entry name" value="Ppantetheine_attach_site"/>
</dbReference>
<dbReference type="InterPro" id="IPR025110">
    <property type="entry name" value="AMP-bd_C"/>
</dbReference>
<dbReference type="PROSITE" id="PS00455">
    <property type="entry name" value="AMP_BINDING"/>
    <property type="match status" value="1"/>
</dbReference>
<dbReference type="Gene3D" id="2.30.38.10">
    <property type="entry name" value="Luciferase, Domain 3"/>
    <property type="match status" value="1"/>
</dbReference>
<dbReference type="InterPro" id="IPR009081">
    <property type="entry name" value="PP-bd_ACP"/>
</dbReference>
<dbReference type="InterPro" id="IPR010071">
    <property type="entry name" value="AA_adenyl_dom"/>
</dbReference>
<gene>
    <name evidence="4" type="ORF">ACH49L_08590</name>
</gene>
<comment type="caution">
    <text evidence="4">The sequence shown here is derived from an EMBL/GenBank/DDBJ whole genome shotgun (WGS) entry which is preliminary data.</text>
</comment>
<dbReference type="SUPFAM" id="SSF56801">
    <property type="entry name" value="Acetyl-CoA synthetase-like"/>
    <property type="match status" value="1"/>
</dbReference>
<dbReference type="Gene3D" id="1.10.1200.10">
    <property type="entry name" value="ACP-like"/>
    <property type="match status" value="1"/>
</dbReference>
<reference evidence="4 5" key="1">
    <citation type="submission" date="2024-10" db="EMBL/GenBank/DDBJ databases">
        <title>The Natural Products Discovery Center: Release of the First 8490 Sequenced Strains for Exploring Actinobacteria Biosynthetic Diversity.</title>
        <authorList>
            <person name="Kalkreuter E."/>
            <person name="Kautsar S.A."/>
            <person name="Yang D."/>
            <person name="Bader C.D."/>
            <person name="Teijaro C.N."/>
            <person name="Fluegel L."/>
            <person name="Davis C.M."/>
            <person name="Simpson J.R."/>
            <person name="Lauterbach L."/>
            <person name="Steele A.D."/>
            <person name="Gui C."/>
            <person name="Meng S."/>
            <person name="Li G."/>
            <person name="Viehrig K."/>
            <person name="Ye F."/>
            <person name="Su P."/>
            <person name="Kiefer A.F."/>
            <person name="Nichols A."/>
            <person name="Cepeda A.J."/>
            <person name="Yan W."/>
            <person name="Fan B."/>
            <person name="Jiang Y."/>
            <person name="Adhikari A."/>
            <person name="Zheng C.-J."/>
            <person name="Schuster L."/>
            <person name="Cowan T.M."/>
            <person name="Smanski M.J."/>
            <person name="Chevrette M.G."/>
            <person name="De Carvalho L.P.S."/>
            <person name="Shen B."/>
        </authorList>
    </citation>
    <scope>NUCLEOTIDE SEQUENCE [LARGE SCALE GENOMIC DNA]</scope>
    <source>
        <strain evidence="4 5">NPDC020295</strain>
    </source>
</reference>
<dbReference type="Pfam" id="PF00501">
    <property type="entry name" value="AMP-binding"/>
    <property type="match status" value="1"/>
</dbReference>
<dbReference type="SMART" id="SM00823">
    <property type="entry name" value="PKS_PP"/>
    <property type="match status" value="1"/>
</dbReference>
<dbReference type="Pfam" id="PF00550">
    <property type="entry name" value="PP-binding"/>
    <property type="match status" value="1"/>
</dbReference>
<dbReference type="PANTHER" id="PTHR45527">
    <property type="entry name" value="NONRIBOSOMAL PEPTIDE SYNTHETASE"/>
    <property type="match status" value="1"/>
</dbReference>
<evidence type="ECO:0000259" key="3">
    <source>
        <dbReference type="PROSITE" id="PS50075"/>
    </source>
</evidence>
<evidence type="ECO:0000256" key="1">
    <source>
        <dbReference type="ARBA" id="ARBA00022450"/>
    </source>
</evidence>
<sequence length="609" mass="64849">MSTETLTKGSSGATATESVHGLFTQRAAADPDAVAISAHDEELTYAELDSRSGILADRLRAAGVGTEDTVGICLERSAGLIVALLAVLKSGGNYLGLDTKQPRERHIALLEDSGAKVVITTSDFVERLGHSATTLLLDAASAPTPAQPATSPHPATSAQNTAYIAYTSGSSGKPKGVCVPHQGILRLVTDPGFLAVRPDDVFLHFAPVAFDASTFEIWSALLNGCRLVVAPPGDITPTDLAAFIRKNQITVAWLTAGLFHAMVESGTQNLRGLRHLVAGGDVLSAAHVDRALGELPQTTLTNGYGPTENTTFTACHTFTGPVADGPVPIGRPIGGTTVHLLDDAYEPVPDGEVGRLYAAGLGLAHGYLNAPGLTAERFVPNPFSDVPGARMYDTGDLARRRPDGTLEFHGRADQQVKIRGFRIEPGEIEAALRAHPEITDAAVVAQPASDTERRLTAYYVSEEVVTTAELRRDLGRGLPAYMIPALFVRLDALPLNSNGKVDRARLAAMPRPERPEMISEYRPPATEMETWLTELWADFMGFSPVGVDDDFFELGGHSLMAARITGEISAEYDVNVPPVAFYEHPTIDELAAYLTTLTTDPESDGTRAG</sequence>
<dbReference type="SMART" id="SM01294">
    <property type="entry name" value="PKS_PP_betabranch"/>
    <property type="match status" value="1"/>
</dbReference>
<dbReference type="InterPro" id="IPR045851">
    <property type="entry name" value="AMP-bd_C_sf"/>
</dbReference>
<feature type="domain" description="Carrier" evidence="3">
    <location>
        <begin position="523"/>
        <end position="598"/>
    </location>
</feature>
<protein>
    <submittedName>
        <fullName evidence="4">Amino acid adenylation domain-containing protein</fullName>
    </submittedName>
</protein>
<keyword evidence="2" id="KW-0597">Phosphoprotein</keyword>
<dbReference type="CDD" id="cd12117">
    <property type="entry name" value="A_NRPS_Srf_like"/>
    <property type="match status" value="1"/>
</dbReference>
<name>A0ABW7V2V7_STROI</name>
<keyword evidence="5" id="KW-1185">Reference proteome</keyword>
<dbReference type="PROSITE" id="PS50075">
    <property type="entry name" value="CARRIER"/>
    <property type="match status" value="1"/>
</dbReference>
<evidence type="ECO:0000313" key="4">
    <source>
        <dbReference type="EMBL" id="MFI2155739.1"/>
    </source>
</evidence>
<evidence type="ECO:0000313" key="5">
    <source>
        <dbReference type="Proteomes" id="UP001611397"/>
    </source>
</evidence>
<organism evidence="4 5">
    <name type="scientific">Streptomyces olivaceoviridis</name>
    <name type="common">Streptomyces corchorusii</name>
    <dbReference type="NCBI Taxonomy" id="1921"/>
    <lineage>
        <taxon>Bacteria</taxon>
        <taxon>Bacillati</taxon>
        <taxon>Actinomycetota</taxon>
        <taxon>Actinomycetes</taxon>
        <taxon>Kitasatosporales</taxon>
        <taxon>Streptomycetaceae</taxon>
        <taxon>Streptomyces</taxon>
    </lineage>
</organism>
<dbReference type="InterPro" id="IPR020845">
    <property type="entry name" value="AMP-binding_CS"/>
</dbReference>